<organism evidence="4 5">
    <name type="scientific">Longispora fulva</name>
    <dbReference type="NCBI Taxonomy" id="619741"/>
    <lineage>
        <taxon>Bacteria</taxon>
        <taxon>Bacillati</taxon>
        <taxon>Actinomycetota</taxon>
        <taxon>Actinomycetes</taxon>
        <taxon>Micromonosporales</taxon>
        <taxon>Micromonosporaceae</taxon>
        <taxon>Longispora</taxon>
    </lineage>
</organism>
<sequence>MSKIVLLTGATGFLGGYLCAELLAQTDATVHCLVRGRTDEGARRRLAAYLAHRGIPRADLARVATVRADLRAPRLGLDDATHERLARTAGAIYHCGATVNLAADYERLASCNVEGTRAVTELAARAEVTLHHISSAGVFIDAPHVGHPEVDEDTVLEPGMPGEVGYTRTKFDGEEIVRASGVPAVIYRPAFITGDHATGESSASDLITRAIRASAVLGVAPDCATAMPTAPVDYVARGIVALSTRPAAVGRTFHLTQPEHLSMAEIFARLRARGYAPGSQPVTDWHATLQDRVAETSAFTMLALWRMGRYLLAETPRDQVPVVRSERTRAELSRLGVTCPVADTAYLDRIMGYLAASGLLAR</sequence>
<dbReference type="InterPro" id="IPR036291">
    <property type="entry name" value="NAD(P)-bd_dom_sf"/>
</dbReference>
<keyword evidence="5" id="KW-1185">Reference proteome</keyword>
<feature type="domain" description="Thioester reductase (TE)" evidence="3">
    <location>
        <begin position="7"/>
        <end position="239"/>
    </location>
</feature>
<evidence type="ECO:0000256" key="1">
    <source>
        <dbReference type="ARBA" id="ARBA00022450"/>
    </source>
</evidence>
<comment type="caution">
    <text evidence="4">The sequence shown here is derived from an EMBL/GenBank/DDBJ whole genome shotgun (WGS) entry which is preliminary data.</text>
</comment>
<dbReference type="InterPro" id="IPR010080">
    <property type="entry name" value="Thioester_reductase-like_dom"/>
</dbReference>
<dbReference type="InterPro" id="IPR013120">
    <property type="entry name" value="FAR_NAD-bd"/>
</dbReference>
<dbReference type="CDD" id="cd05235">
    <property type="entry name" value="SDR_e1"/>
    <property type="match status" value="1"/>
</dbReference>
<dbReference type="NCBIfam" id="TIGR01746">
    <property type="entry name" value="Thioester-redct"/>
    <property type="match status" value="1"/>
</dbReference>
<evidence type="ECO:0000259" key="3">
    <source>
        <dbReference type="Pfam" id="PF07993"/>
    </source>
</evidence>
<gene>
    <name evidence="4" type="ORF">IW245_001747</name>
</gene>
<dbReference type="Proteomes" id="UP000622552">
    <property type="component" value="Unassembled WGS sequence"/>
</dbReference>
<keyword evidence="2" id="KW-0597">Phosphoprotein</keyword>
<accession>A0A8J7GPI7</accession>
<dbReference type="SUPFAM" id="SSF51735">
    <property type="entry name" value="NAD(P)-binding Rossmann-fold domains"/>
    <property type="match status" value="1"/>
</dbReference>
<dbReference type="Gene3D" id="3.40.50.720">
    <property type="entry name" value="NAD(P)-binding Rossmann-like Domain"/>
    <property type="match status" value="1"/>
</dbReference>
<dbReference type="PANTHER" id="PTHR44845">
    <property type="entry name" value="CARRIER DOMAIN-CONTAINING PROTEIN"/>
    <property type="match status" value="1"/>
</dbReference>
<dbReference type="Pfam" id="PF07993">
    <property type="entry name" value="NAD_binding_4"/>
    <property type="match status" value="1"/>
</dbReference>
<evidence type="ECO:0000313" key="4">
    <source>
        <dbReference type="EMBL" id="MBG6135553.1"/>
    </source>
</evidence>
<evidence type="ECO:0000313" key="5">
    <source>
        <dbReference type="Proteomes" id="UP000622552"/>
    </source>
</evidence>
<name>A0A8J7GPI7_9ACTN</name>
<protein>
    <submittedName>
        <fullName evidence="4">Thioester reductase-like protein</fullName>
    </submittedName>
</protein>
<proteinExistence type="predicted"/>
<dbReference type="EMBL" id="JADOUF010000001">
    <property type="protein sequence ID" value="MBG6135553.1"/>
    <property type="molecule type" value="Genomic_DNA"/>
</dbReference>
<dbReference type="RefSeq" id="WP_197002647.1">
    <property type="nucleotide sequence ID" value="NZ_BONS01000002.1"/>
</dbReference>
<keyword evidence="1" id="KW-0596">Phosphopantetheine</keyword>
<dbReference type="PANTHER" id="PTHR44845:SF6">
    <property type="entry name" value="BETA-ALANINE-ACTIVATING ENZYME"/>
    <property type="match status" value="1"/>
</dbReference>
<dbReference type="AlphaFoldDB" id="A0A8J7GPI7"/>
<reference evidence="4" key="1">
    <citation type="submission" date="2020-11" db="EMBL/GenBank/DDBJ databases">
        <title>Sequencing the genomes of 1000 actinobacteria strains.</title>
        <authorList>
            <person name="Klenk H.-P."/>
        </authorList>
    </citation>
    <scope>NUCLEOTIDE SEQUENCE</scope>
    <source>
        <strain evidence="4">DSM 45356</strain>
    </source>
</reference>
<evidence type="ECO:0000256" key="2">
    <source>
        <dbReference type="ARBA" id="ARBA00022553"/>
    </source>
</evidence>